<keyword evidence="2" id="KW-1185">Reference proteome</keyword>
<organism evidence="1 2">
    <name type="scientific">Brassica oleracea var. oleracea</name>
    <dbReference type="NCBI Taxonomy" id="109376"/>
    <lineage>
        <taxon>Eukaryota</taxon>
        <taxon>Viridiplantae</taxon>
        <taxon>Streptophyta</taxon>
        <taxon>Embryophyta</taxon>
        <taxon>Tracheophyta</taxon>
        <taxon>Spermatophyta</taxon>
        <taxon>Magnoliopsida</taxon>
        <taxon>eudicotyledons</taxon>
        <taxon>Gunneridae</taxon>
        <taxon>Pentapetalae</taxon>
        <taxon>rosids</taxon>
        <taxon>malvids</taxon>
        <taxon>Brassicales</taxon>
        <taxon>Brassicaceae</taxon>
        <taxon>Brassiceae</taxon>
        <taxon>Brassica</taxon>
    </lineage>
</organism>
<protein>
    <submittedName>
        <fullName evidence="1">Uncharacterized protein</fullName>
    </submittedName>
</protein>
<name>A0A0D3D7R7_BRAOL</name>
<dbReference type="HOGENOM" id="CLU_2501065_0_0_1"/>
<evidence type="ECO:0000313" key="2">
    <source>
        <dbReference type="Proteomes" id="UP000032141"/>
    </source>
</evidence>
<accession>A0A0D3D7R7</accession>
<dbReference type="AlphaFoldDB" id="A0A0D3D7R7"/>
<sequence>MKVPETRGMPLEVITFYFSFGAQAQAQASSPSKDIYNLSVPERFSSSPELTSICSNPERNTLLSVHIVLSQVLINIANRSFKWMTG</sequence>
<proteinExistence type="predicted"/>
<reference evidence="1 2" key="1">
    <citation type="journal article" date="2014" name="Genome Biol.">
        <title>Transcriptome and methylome profiling reveals relics of genome dominance in the mesopolyploid Brassica oleracea.</title>
        <authorList>
            <person name="Parkin I.A."/>
            <person name="Koh C."/>
            <person name="Tang H."/>
            <person name="Robinson S.J."/>
            <person name="Kagale S."/>
            <person name="Clarke W.E."/>
            <person name="Town C.D."/>
            <person name="Nixon J."/>
            <person name="Krishnakumar V."/>
            <person name="Bidwell S.L."/>
            <person name="Denoeud F."/>
            <person name="Belcram H."/>
            <person name="Links M.G."/>
            <person name="Just J."/>
            <person name="Clarke C."/>
            <person name="Bender T."/>
            <person name="Huebert T."/>
            <person name="Mason A.S."/>
            <person name="Pires J.C."/>
            <person name="Barker G."/>
            <person name="Moore J."/>
            <person name="Walley P.G."/>
            <person name="Manoli S."/>
            <person name="Batley J."/>
            <person name="Edwards D."/>
            <person name="Nelson M.N."/>
            <person name="Wang X."/>
            <person name="Paterson A.H."/>
            <person name="King G."/>
            <person name="Bancroft I."/>
            <person name="Chalhoub B."/>
            <person name="Sharpe A.G."/>
        </authorList>
    </citation>
    <scope>NUCLEOTIDE SEQUENCE</scope>
    <source>
        <strain evidence="1 2">cv. TO1000</strain>
    </source>
</reference>
<dbReference type="Gramene" id="Bo7g061350.1">
    <property type="protein sequence ID" value="Bo7g061350.1"/>
    <property type="gene ID" value="Bo7g061350"/>
</dbReference>
<dbReference type="Proteomes" id="UP000032141">
    <property type="component" value="Chromosome C7"/>
</dbReference>
<evidence type="ECO:0000313" key="1">
    <source>
        <dbReference type="EnsemblPlants" id="Bo7g061350.1"/>
    </source>
</evidence>
<dbReference type="eggNOG" id="KOG0254">
    <property type="taxonomic scope" value="Eukaryota"/>
</dbReference>
<reference evidence="1" key="2">
    <citation type="submission" date="2015-03" db="UniProtKB">
        <authorList>
            <consortium name="EnsemblPlants"/>
        </authorList>
    </citation>
    <scope>IDENTIFICATION</scope>
</reference>
<dbReference type="OMA" id="ANRSFKW"/>
<dbReference type="EnsemblPlants" id="Bo7g061350.1">
    <property type="protein sequence ID" value="Bo7g061350.1"/>
    <property type="gene ID" value="Bo7g061350"/>
</dbReference>